<dbReference type="GO" id="GO:0043041">
    <property type="term" value="P:amino acid activation for nonribosomal peptide biosynthetic process"/>
    <property type="evidence" value="ECO:0007669"/>
    <property type="project" value="TreeGrafter"/>
</dbReference>
<reference evidence="3 4" key="1">
    <citation type="journal article" date="2018" name="Mol. Biol. Evol.">
        <title>Broad Genomic Sampling Reveals a Smut Pathogenic Ancestry of the Fungal Clade Ustilaginomycotina.</title>
        <authorList>
            <person name="Kijpornyongpan T."/>
            <person name="Mondo S.J."/>
            <person name="Barry K."/>
            <person name="Sandor L."/>
            <person name="Lee J."/>
            <person name="Lipzen A."/>
            <person name="Pangilinan J."/>
            <person name="LaButti K."/>
            <person name="Hainaut M."/>
            <person name="Henrissat B."/>
            <person name="Grigoriev I.V."/>
            <person name="Spatafora J.W."/>
            <person name="Aime M.C."/>
        </authorList>
    </citation>
    <scope>NUCLEOTIDE SEQUENCE [LARGE SCALE GENOMIC DNA]</scope>
    <source>
        <strain evidence="3 4">MCA 4658</strain>
    </source>
</reference>
<dbReference type="GeneID" id="37037787"/>
<feature type="compositionally biased region" description="Basic and acidic residues" evidence="2">
    <location>
        <begin position="326"/>
        <end position="352"/>
    </location>
</feature>
<evidence type="ECO:0008006" key="5">
    <source>
        <dbReference type="Google" id="ProtNLM"/>
    </source>
</evidence>
<dbReference type="GO" id="GO:0031177">
    <property type="term" value="F:phosphopantetheine binding"/>
    <property type="evidence" value="ECO:0007669"/>
    <property type="project" value="TreeGrafter"/>
</dbReference>
<dbReference type="SUPFAM" id="SSF52777">
    <property type="entry name" value="CoA-dependent acyltransferases"/>
    <property type="match status" value="2"/>
</dbReference>
<dbReference type="InterPro" id="IPR023213">
    <property type="entry name" value="CAT-like_dom_sf"/>
</dbReference>
<feature type="region of interest" description="Disordered" evidence="2">
    <location>
        <begin position="318"/>
        <end position="352"/>
    </location>
</feature>
<gene>
    <name evidence="3" type="ORF">IE81DRAFT_345468</name>
</gene>
<keyword evidence="4" id="KW-1185">Reference proteome</keyword>
<evidence type="ECO:0000256" key="2">
    <source>
        <dbReference type="SAM" id="MobiDB-lite"/>
    </source>
</evidence>
<dbReference type="Proteomes" id="UP000245783">
    <property type="component" value="Unassembled WGS sequence"/>
</dbReference>
<dbReference type="Gene3D" id="3.30.559.30">
    <property type="entry name" value="Nonribosomal peptide synthetase, condensation domain"/>
    <property type="match status" value="1"/>
</dbReference>
<dbReference type="GO" id="GO:0005737">
    <property type="term" value="C:cytoplasm"/>
    <property type="evidence" value="ECO:0007669"/>
    <property type="project" value="TreeGrafter"/>
</dbReference>
<dbReference type="AlphaFoldDB" id="A0A316W6N7"/>
<dbReference type="Gene3D" id="3.30.559.10">
    <property type="entry name" value="Chloramphenicol acetyltransferase-like domain"/>
    <property type="match status" value="1"/>
</dbReference>
<proteinExistence type="predicted"/>
<protein>
    <recommendedName>
        <fullName evidence="5">CoA-dependent acyltransferase</fullName>
    </recommendedName>
</protein>
<sequence>MMALTATLPATHLQSGVQTTPDGQQWIPIPEPTPELWKNGRTYHARPEQPLTVANLPHLHGDREAFSLSVDATEQLLTNLDKRLSWKDVEAFYPMSDVWAFRRVKRPRSGTHRHEYMIKGSTFQLRQALIYALERNEMMRSVAVPCNKDAPNYTSVNPYPFPRMHYAVLRGHAETYEHLIDEVEVDNLEDVTDIKHGNGEDGGDLQFPGFMTGFTIVTSRNSKEQGMCALHYVMNHAVFDMASLHYFLRDIDERLGGMEQPRDTAALSYGPYAYWRYVWPYTDEGKAAVNFHRERLTGLQHSAKAWPPARTTGWMRGNDQGWLTKDNQDGHSTTQDRRPLAPTGKEQKGKSGDFRAIRVPHILKLRKEHGIAPAKAIKTAVALFHVKETGAYEAVFSQAEGGRMAIDVDGLDFKGARGPMVEMVLNRVAIPSQNETVLSLFNRVQTQQAALSKHSHYHRGQLVQELEKTGDAHQFESCAPRFHYNWAPRMPPTSDRIKLTKFEGRSDLGMALVYRLKGDDELVIEQSWDNAQLKEEEVERITRRILAAAKWICNPENWNKPIGECNFEAHDDAYVYQGLP</sequence>
<dbReference type="RefSeq" id="XP_025371938.1">
    <property type="nucleotide sequence ID" value="XM_025515917.1"/>
</dbReference>
<evidence type="ECO:0000256" key="1">
    <source>
        <dbReference type="ARBA" id="ARBA00023268"/>
    </source>
</evidence>
<name>A0A316W6N7_9BASI</name>
<evidence type="ECO:0000313" key="3">
    <source>
        <dbReference type="EMBL" id="PWN44778.1"/>
    </source>
</evidence>
<dbReference type="PANTHER" id="PTHR45527">
    <property type="entry name" value="NONRIBOSOMAL PEPTIDE SYNTHETASE"/>
    <property type="match status" value="1"/>
</dbReference>
<dbReference type="STRING" id="1522189.A0A316W6N7"/>
<dbReference type="PANTHER" id="PTHR45527:SF1">
    <property type="entry name" value="FATTY ACID SYNTHASE"/>
    <property type="match status" value="1"/>
</dbReference>
<dbReference type="InParanoid" id="A0A316W6N7"/>
<evidence type="ECO:0000313" key="4">
    <source>
        <dbReference type="Proteomes" id="UP000245783"/>
    </source>
</evidence>
<organism evidence="3 4">
    <name type="scientific">Ceraceosorus guamensis</name>
    <dbReference type="NCBI Taxonomy" id="1522189"/>
    <lineage>
        <taxon>Eukaryota</taxon>
        <taxon>Fungi</taxon>
        <taxon>Dikarya</taxon>
        <taxon>Basidiomycota</taxon>
        <taxon>Ustilaginomycotina</taxon>
        <taxon>Exobasidiomycetes</taxon>
        <taxon>Ceraceosorales</taxon>
        <taxon>Ceraceosoraceae</taxon>
        <taxon>Ceraceosorus</taxon>
    </lineage>
</organism>
<dbReference type="EMBL" id="KZ819359">
    <property type="protein sequence ID" value="PWN44778.1"/>
    <property type="molecule type" value="Genomic_DNA"/>
</dbReference>
<dbReference type="GO" id="GO:0044550">
    <property type="term" value="P:secondary metabolite biosynthetic process"/>
    <property type="evidence" value="ECO:0007669"/>
    <property type="project" value="TreeGrafter"/>
</dbReference>
<dbReference type="OrthoDB" id="10253869at2759"/>
<keyword evidence="1" id="KW-0511">Multifunctional enzyme</keyword>
<accession>A0A316W6N7</accession>